<evidence type="ECO:0000313" key="1">
    <source>
        <dbReference type="EMBL" id="KOS40660.1"/>
    </source>
</evidence>
<accession>A0A0M8P582</accession>
<evidence type="ECO:0000313" key="2">
    <source>
        <dbReference type="Proteomes" id="UP000037696"/>
    </source>
</evidence>
<proteinExistence type="predicted"/>
<keyword evidence="2" id="KW-1185">Reference proteome</keyword>
<sequence length="72" mass="7979">MLIYGGWVTRQQSAECSGHAHLGSSSGLCNTQGRAQFYSVSKKRLGVSTKTERESHLALHTIIKKAKYDRRG</sequence>
<organism evidence="1 2">
    <name type="scientific">Penicillium nordicum</name>
    <dbReference type="NCBI Taxonomy" id="229535"/>
    <lineage>
        <taxon>Eukaryota</taxon>
        <taxon>Fungi</taxon>
        <taxon>Dikarya</taxon>
        <taxon>Ascomycota</taxon>
        <taxon>Pezizomycotina</taxon>
        <taxon>Eurotiomycetes</taxon>
        <taxon>Eurotiomycetidae</taxon>
        <taxon>Eurotiales</taxon>
        <taxon>Aspergillaceae</taxon>
        <taxon>Penicillium</taxon>
    </lineage>
</organism>
<name>A0A0M8P582_9EURO</name>
<protein>
    <submittedName>
        <fullName evidence="1">Uncharacterized protein</fullName>
    </submittedName>
</protein>
<comment type="caution">
    <text evidence="1">The sequence shown here is derived from an EMBL/GenBank/DDBJ whole genome shotgun (WGS) entry which is preliminary data.</text>
</comment>
<dbReference type="Proteomes" id="UP000037696">
    <property type="component" value="Unassembled WGS sequence"/>
</dbReference>
<reference evidence="1 2" key="1">
    <citation type="submission" date="2015-08" db="EMBL/GenBank/DDBJ databases">
        <title>Genome sequencing of Penicillium nordicum.</title>
        <authorList>
            <person name="Nguyen H.D."/>
            <person name="Seifert K.A."/>
        </authorList>
    </citation>
    <scope>NUCLEOTIDE SEQUENCE [LARGE SCALE GENOMIC DNA]</scope>
    <source>
        <strain evidence="1 2">DAOMC 185683</strain>
    </source>
</reference>
<dbReference type="EMBL" id="LHQQ01000156">
    <property type="protein sequence ID" value="KOS40660.1"/>
    <property type="molecule type" value="Genomic_DNA"/>
</dbReference>
<dbReference type="AlphaFoldDB" id="A0A0M8P582"/>
<gene>
    <name evidence="1" type="ORF">ACN38_g8489</name>
</gene>